<dbReference type="Gene3D" id="1.25.40.10">
    <property type="entry name" value="Tetratricopeptide repeat domain"/>
    <property type="match status" value="2"/>
</dbReference>
<dbReference type="PANTHER" id="PTHR47941">
    <property type="entry name" value="PENTATRICOPEPTIDE REPEAT-CONTAINING PROTEIN 3, MITOCHONDRIAL"/>
    <property type="match status" value="1"/>
</dbReference>
<sequence length="178" mass="19715">MPNLVAYSTLLAGVCRFGSVDKAMELLEQMEKEGGDLIKGLCVDGQVEEAYTLVDRVVGRGSVLYGECYSSLLLCLMSIKKTEEAEKLFRRVLASGVRPDGLACSVMIRELCSEERMLDAFYLYNEIEKMGSISTIDSDIYSILLGGLCQEGHSVEAAKLARIMFEKRICLQGQYANK</sequence>
<evidence type="ECO:0000256" key="1">
    <source>
        <dbReference type="ARBA" id="ARBA00007626"/>
    </source>
</evidence>
<dbReference type="AlphaFoldDB" id="A0A9Q0J0U4"/>
<evidence type="ECO:0000313" key="4">
    <source>
        <dbReference type="EMBL" id="KAJ4823907.1"/>
    </source>
</evidence>
<accession>A0A9Q0J0U4</accession>
<evidence type="ECO:0000313" key="5">
    <source>
        <dbReference type="Proteomes" id="UP001141552"/>
    </source>
</evidence>
<dbReference type="Proteomes" id="UP001141552">
    <property type="component" value="Unassembled WGS sequence"/>
</dbReference>
<dbReference type="InterPro" id="IPR002885">
    <property type="entry name" value="PPR_rpt"/>
</dbReference>
<keyword evidence="5" id="KW-1185">Reference proteome</keyword>
<dbReference type="NCBIfam" id="TIGR00756">
    <property type="entry name" value="PPR"/>
    <property type="match status" value="3"/>
</dbReference>
<proteinExistence type="inferred from homology"/>
<dbReference type="PROSITE" id="PS51375">
    <property type="entry name" value="PPR"/>
    <property type="match status" value="3"/>
</dbReference>
<reference evidence="4" key="2">
    <citation type="journal article" date="2023" name="Plants (Basel)">
        <title>Annotation of the Turnera subulata (Passifloraceae) Draft Genome Reveals the S-Locus Evolved after the Divergence of Turneroideae from Passifloroideae in a Stepwise Manner.</title>
        <authorList>
            <person name="Henning P.M."/>
            <person name="Roalson E.H."/>
            <person name="Mir W."/>
            <person name="McCubbin A.G."/>
            <person name="Shore J.S."/>
        </authorList>
    </citation>
    <scope>NUCLEOTIDE SEQUENCE</scope>
    <source>
        <strain evidence="4">F60SS</strain>
    </source>
</reference>
<name>A0A9Q0J0U4_9ROSI</name>
<comment type="caution">
    <text evidence="4">The sequence shown here is derived from an EMBL/GenBank/DDBJ whole genome shotgun (WGS) entry which is preliminary data.</text>
</comment>
<evidence type="ECO:0000256" key="3">
    <source>
        <dbReference type="PROSITE-ProRule" id="PRU00708"/>
    </source>
</evidence>
<dbReference type="Pfam" id="PF12854">
    <property type="entry name" value="PPR_1"/>
    <property type="match status" value="1"/>
</dbReference>
<feature type="repeat" description="PPR" evidence="3">
    <location>
        <begin position="3"/>
        <end position="37"/>
    </location>
</feature>
<feature type="repeat" description="PPR" evidence="3">
    <location>
        <begin position="137"/>
        <end position="171"/>
    </location>
</feature>
<dbReference type="EMBL" id="JAKUCV010007324">
    <property type="protein sequence ID" value="KAJ4823907.1"/>
    <property type="molecule type" value="Genomic_DNA"/>
</dbReference>
<organism evidence="4 5">
    <name type="scientific">Turnera subulata</name>
    <dbReference type="NCBI Taxonomy" id="218843"/>
    <lineage>
        <taxon>Eukaryota</taxon>
        <taxon>Viridiplantae</taxon>
        <taxon>Streptophyta</taxon>
        <taxon>Embryophyta</taxon>
        <taxon>Tracheophyta</taxon>
        <taxon>Spermatophyta</taxon>
        <taxon>Magnoliopsida</taxon>
        <taxon>eudicotyledons</taxon>
        <taxon>Gunneridae</taxon>
        <taxon>Pentapetalae</taxon>
        <taxon>rosids</taxon>
        <taxon>fabids</taxon>
        <taxon>Malpighiales</taxon>
        <taxon>Passifloraceae</taxon>
        <taxon>Turnera</taxon>
    </lineage>
</organism>
<dbReference type="Pfam" id="PF01535">
    <property type="entry name" value="PPR"/>
    <property type="match status" value="4"/>
</dbReference>
<feature type="repeat" description="PPR" evidence="3">
    <location>
        <begin position="65"/>
        <end position="99"/>
    </location>
</feature>
<dbReference type="InterPro" id="IPR011990">
    <property type="entry name" value="TPR-like_helical_dom_sf"/>
</dbReference>
<dbReference type="OrthoDB" id="185373at2759"/>
<evidence type="ECO:0008006" key="6">
    <source>
        <dbReference type="Google" id="ProtNLM"/>
    </source>
</evidence>
<protein>
    <recommendedName>
        <fullName evidence="6">Pentacotripeptide-repeat region of PRORP domain-containing protein</fullName>
    </recommendedName>
</protein>
<keyword evidence="2" id="KW-0677">Repeat</keyword>
<comment type="similarity">
    <text evidence="1">Belongs to the PPR family. P subfamily.</text>
</comment>
<reference evidence="4" key="1">
    <citation type="submission" date="2022-02" db="EMBL/GenBank/DDBJ databases">
        <authorList>
            <person name="Henning P.M."/>
            <person name="McCubbin A.G."/>
            <person name="Shore J.S."/>
        </authorList>
    </citation>
    <scope>NUCLEOTIDE SEQUENCE</scope>
    <source>
        <strain evidence="4">F60SS</strain>
        <tissue evidence="4">Leaves</tissue>
    </source>
</reference>
<gene>
    <name evidence="4" type="ORF">Tsubulata_050759</name>
</gene>
<evidence type="ECO:0000256" key="2">
    <source>
        <dbReference type="ARBA" id="ARBA00022737"/>
    </source>
</evidence>